<dbReference type="PANTHER" id="PTHR42866">
    <property type="entry name" value="3-DEOXY-MANNO-OCTULOSONATE CYTIDYLYLTRANSFERASE"/>
    <property type="match status" value="1"/>
</dbReference>
<dbReference type="InterPro" id="IPR003329">
    <property type="entry name" value="Cytidylyl_trans"/>
</dbReference>
<keyword evidence="1 4" id="KW-0808">Transferase</keyword>
<dbReference type="NCBIfam" id="NF003948">
    <property type="entry name" value="PRK05450.1-1"/>
    <property type="match status" value="1"/>
</dbReference>
<dbReference type="EMBL" id="PIUM01000002">
    <property type="protein sequence ID" value="PKU26194.1"/>
    <property type="molecule type" value="Genomic_DNA"/>
</dbReference>
<name>A0A2N3Q0M1_9PROT</name>
<dbReference type="OrthoDB" id="9815559at2"/>
<sequence>MPAILNPVVVIPARLQAANLPGKPLLDIHGDPLIVHVWRRAVAAAIGPVVVACAEREIQDAVIRAGGNAILTRPDHRSSSDRVFEAVEKFDPEGHFDTVVNLHGDLPAITPAAIRAALLPLDDPAVDVSTVITEITDDGFRHSPGIVKAVVGLAEGQRSGRAIYFSRAAVPAGEGPLFHHIGLYAFRRATLERFVALETGVLEQREGLEQLRAIENGMRLEAVLVANLAPGVDTPADLERLRKILVRLH</sequence>
<protein>
    <submittedName>
        <fullName evidence="4">3-deoxy-manno-octulosonate cytidylyltransferase</fullName>
    </submittedName>
</protein>
<dbReference type="InterPro" id="IPR029044">
    <property type="entry name" value="Nucleotide-diphossugar_trans"/>
</dbReference>
<evidence type="ECO:0000256" key="2">
    <source>
        <dbReference type="ARBA" id="ARBA00022695"/>
    </source>
</evidence>
<dbReference type="Proteomes" id="UP000233293">
    <property type="component" value="Unassembled WGS sequence"/>
</dbReference>
<dbReference type="InterPro" id="IPR004528">
    <property type="entry name" value="KdsB"/>
</dbReference>
<keyword evidence="2 4" id="KW-0548">Nucleotidyltransferase</keyword>
<keyword evidence="5" id="KW-1185">Reference proteome</keyword>
<comment type="caution">
    <text evidence="4">The sequence shown here is derived from an EMBL/GenBank/DDBJ whole genome shotgun (WGS) entry which is preliminary data.</text>
</comment>
<dbReference type="GO" id="GO:0008690">
    <property type="term" value="F:3-deoxy-manno-octulosonate cytidylyltransferase activity"/>
    <property type="evidence" value="ECO:0007669"/>
    <property type="project" value="InterPro"/>
</dbReference>
<dbReference type="Pfam" id="PF02348">
    <property type="entry name" value="CTP_transf_3"/>
    <property type="match status" value="1"/>
</dbReference>
<organism evidence="4 5">
    <name type="scientific">Telmatospirillum siberiense</name>
    <dbReference type="NCBI Taxonomy" id="382514"/>
    <lineage>
        <taxon>Bacteria</taxon>
        <taxon>Pseudomonadati</taxon>
        <taxon>Pseudomonadota</taxon>
        <taxon>Alphaproteobacteria</taxon>
        <taxon>Rhodospirillales</taxon>
        <taxon>Rhodospirillaceae</taxon>
        <taxon>Telmatospirillum</taxon>
    </lineage>
</organism>
<gene>
    <name evidence="4" type="ORF">CWS72_03465</name>
</gene>
<evidence type="ECO:0000256" key="3">
    <source>
        <dbReference type="ARBA" id="ARBA00022985"/>
    </source>
</evidence>
<keyword evidence="3" id="KW-0448">Lipopolysaccharide biosynthesis</keyword>
<dbReference type="AlphaFoldDB" id="A0A2N3Q0M1"/>
<reference evidence="5" key="1">
    <citation type="submission" date="2017-12" db="EMBL/GenBank/DDBJ databases">
        <title>Draft genome sequence of Telmatospirillum siberiense 26-4b1T, an acidotolerant peatland alphaproteobacterium potentially involved in sulfur cycling.</title>
        <authorList>
            <person name="Hausmann B."/>
            <person name="Pjevac P."/>
            <person name="Schreck K."/>
            <person name="Herbold C.W."/>
            <person name="Daims H."/>
            <person name="Wagner M."/>
            <person name="Pester M."/>
            <person name="Loy A."/>
        </authorList>
    </citation>
    <scope>NUCLEOTIDE SEQUENCE [LARGE SCALE GENOMIC DNA]</scope>
    <source>
        <strain evidence="5">26-4b1</strain>
    </source>
</reference>
<dbReference type="GO" id="GO:0005829">
    <property type="term" value="C:cytosol"/>
    <property type="evidence" value="ECO:0007669"/>
    <property type="project" value="TreeGrafter"/>
</dbReference>
<proteinExistence type="predicted"/>
<dbReference type="RefSeq" id="WP_101249155.1">
    <property type="nucleotide sequence ID" value="NZ_PIUM01000002.1"/>
</dbReference>
<dbReference type="Gene3D" id="3.90.550.10">
    <property type="entry name" value="Spore Coat Polysaccharide Biosynthesis Protein SpsA, Chain A"/>
    <property type="match status" value="1"/>
</dbReference>
<dbReference type="GO" id="GO:0009103">
    <property type="term" value="P:lipopolysaccharide biosynthetic process"/>
    <property type="evidence" value="ECO:0007669"/>
    <property type="project" value="UniProtKB-KW"/>
</dbReference>
<dbReference type="NCBIfam" id="NF003952">
    <property type="entry name" value="PRK05450.1-5"/>
    <property type="match status" value="1"/>
</dbReference>
<dbReference type="PANTHER" id="PTHR42866:SF2">
    <property type="entry name" value="3-DEOXY-MANNO-OCTULOSONATE CYTIDYLYLTRANSFERASE, MITOCHONDRIAL"/>
    <property type="match status" value="1"/>
</dbReference>
<evidence type="ECO:0000313" key="5">
    <source>
        <dbReference type="Proteomes" id="UP000233293"/>
    </source>
</evidence>
<evidence type="ECO:0000313" key="4">
    <source>
        <dbReference type="EMBL" id="PKU26194.1"/>
    </source>
</evidence>
<evidence type="ECO:0000256" key="1">
    <source>
        <dbReference type="ARBA" id="ARBA00022679"/>
    </source>
</evidence>
<dbReference type="CDD" id="cd02517">
    <property type="entry name" value="CMP-KDO-Synthetase"/>
    <property type="match status" value="1"/>
</dbReference>
<accession>A0A2N3Q0M1</accession>
<dbReference type="SUPFAM" id="SSF53448">
    <property type="entry name" value="Nucleotide-diphospho-sugar transferases"/>
    <property type="match status" value="1"/>
</dbReference>